<name>A0A0E0GCS5_ORYNI</name>
<keyword evidence="3" id="KW-1185">Reference proteome</keyword>
<dbReference type="Gramene" id="ONIVA02G34600.1">
    <property type="protein sequence ID" value="ONIVA02G34600.1"/>
    <property type="gene ID" value="ONIVA02G34600"/>
</dbReference>
<protein>
    <submittedName>
        <fullName evidence="2">Uncharacterized protein</fullName>
    </submittedName>
</protein>
<reference evidence="2" key="1">
    <citation type="submission" date="2015-04" db="UniProtKB">
        <authorList>
            <consortium name="EnsemblPlants"/>
        </authorList>
    </citation>
    <scope>IDENTIFICATION</scope>
    <source>
        <strain evidence="2">SL10</strain>
    </source>
</reference>
<dbReference type="Proteomes" id="UP000006591">
    <property type="component" value="Chromosome 2"/>
</dbReference>
<feature type="region of interest" description="Disordered" evidence="1">
    <location>
        <begin position="86"/>
        <end position="150"/>
    </location>
</feature>
<dbReference type="EnsemblPlants" id="ONIVA02G34600.1">
    <property type="protein sequence ID" value="ONIVA02G34600.1"/>
    <property type="gene ID" value="ONIVA02G34600"/>
</dbReference>
<accession>A0A0E0GCS5</accession>
<dbReference type="HOGENOM" id="CLU_1117207_0_0_1"/>
<dbReference type="AlphaFoldDB" id="A0A0E0GCS5"/>
<evidence type="ECO:0000313" key="2">
    <source>
        <dbReference type="EnsemblPlants" id="ONIVA02G34600.1"/>
    </source>
</evidence>
<proteinExistence type="predicted"/>
<evidence type="ECO:0000313" key="3">
    <source>
        <dbReference type="Proteomes" id="UP000006591"/>
    </source>
</evidence>
<organism evidence="2">
    <name type="scientific">Oryza nivara</name>
    <name type="common">Indian wild rice</name>
    <name type="synonym">Oryza sativa f. spontanea</name>
    <dbReference type="NCBI Taxonomy" id="4536"/>
    <lineage>
        <taxon>Eukaryota</taxon>
        <taxon>Viridiplantae</taxon>
        <taxon>Streptophyta</taxon>
        <taxon>Embryophyta</taxon>
        <taxon>Tracheophyta</taxon>
        <taxon>Spermatophyta</taxon>
        <taxon>Magnoliopsida</taxon>
        <taxon>Liliopsida</taxon>
        <taxon>Poales</taxon>
        <taxon>Poaceae</taxon>
        <taxon>BOP clade</taxon>
        <taxon>Oryzoideae</taxon>
        <taxon>Oryzeae</taxon>
        <taxon>Oryzinae</taxon>
        <taxon>Oryza</taxon>
    </lineage>
</organism>
<reference evidence="2" key="2">
    <citation type="submission" date="2018-04" db="EMBL/GenBank/DDBJ databases">
        <title>OnivRS2 (Oryza nivara Reference Sequence Version 2).</title>
        <authorList>
            <person name="Zhang J."/>
            <person name="Kudrna D."/>
            <person name="Lee S."/>
            <person name="Talag J."/>
            <person name="Rajasekar S."/>
            <person name="Welchert J."/>
            <person name="Hsing Y.-I."/>
            <person name="Wing R.A."/>
        </authorList>
    </citation>
    <scope>NUCLEOTIDE SEQUENCE [LARGE SCALE GENOMIC DNA]</scope>
    <source>
        <strain evidence="2">SL10</strain>
    </source>
</reference>
<sequence length="249" mass="26278">MSASIQPFVFFHCVPPASRYSHECTHRRRRRGLGRFSISAPASSFAYLPSPLHCARLSPLHHATLTLLPDDLYHATACPTEEAVAAPRLHQHPAPVGARRAVTDAGRRSSHRLSASRGASDGGQLSPLSGRAASGSPALRDSACPPLGRGGNSASPRVSLCLAAVSAPTLPLLARINLCSNSRYPSRRYRLASHRPPIPGAREVVACSTAGSSSAPVPPSAFALRFRPSPAVQITNVVTSITRSNARGH</sequence>
<evidence type="ECO:0000256" key="1">
    <source>
        <dbReference type="SAM" id="MobiDB-lite"/>
    </source>
</evidence>